<dbReference type="CDD" id="cd01949">
    <property type="entry name" value="GGDEF"/>
    <property type="match status" value="1"/>
</dbReference>
<dbReference type="InterPro" id="IPR001633">
    <property type="entry name" value="EAL_dom"/>
</dbReference>
<dbReference type="SUPFAM" id="SSF55073">
    <property type="entry name" value="Nucleotide cyclase"/>
    <property type="match status" value="1"/>
</dbReference>
<dbReference type="CDD" id="cd01948">
    <property type="entry name" value="EAL"/>
    <property type="match status" value="1"/>
</dbReference>
<dbReference type="PROSITE" id="PS50883">
    <property type="entry name" value="EAL"/>
    <property type="match status" value="1"/>
</dbReference>
<feature type="transmembrane region" description="Helical" evidence="1">
    <location>
        <begin position="176"/>
        <end position="196"/>
    </location>
</feature>
<reference evidence="4 5" key="1">
    <citation type="submission" date="2019-12" db="EMBL/GenBank/DDBJ databases">
        <title>complete genome sequences of Aeromonas caviae str. WP2-W18-ESBL-01 isolated from wastewater treatment plant effluent.</title>
        <authorList>
            <person name="Sekizuka T."/>
            <person name="Itokawa K."/>
            <person name="Yatsu K."/>
            <person name="Inamine Y."/>
            <person name="Kuroda M."/>
        </authorList>
    </citation>
    <scope>NUCLEOTIDE SEQUENCE [LARGE SCALE GENOMIC DNA]</scope>
    <source>
        <strain evidence="4 5">WP2-W18-ESBL-01</strain>
    </source>
</reference>
<accession>A0A6S4TPE3</accession>
<dbReference type="AlphaFoldDB" id="A0A6S4TPE3"/>
<evidence type="ECO:0000259" key="3">
    <source>
        <dbReference type="PROSITE" id="PS50887"/>
    </source>
</evidence>
<sequence length="648" mass="73623">MKAKTRAWPLLGVLYLSILLFTGSTLYCLVQIQNATRVMEKYTYDVSWALMQLQLELGRFLNAVEIYHYGGIDQEALLLRYDILWSRTPILLSGQLRKSLADNPKTLRLVKLTESSIRKLEPDLVRLKPGTPDYQQVMMTLAPLQEPLSYSLASVMQNNINVYTGNDARFGQLRNALLFMVSGLVVSVILLSGLLVREARRHFRTARIDPLTGLANRLALLEKMDAYVTRDTSFGLVLVDINDFRDINSKFGYNTGDLLLQEVAKRLRALCENGEWVARLGGDQLAMLQREGSDLRQVRELVARVLHSIKQDIIIDNYPFRLEVGIGIAFFPTDSNQTQELLSRAEQALSHSRKTHVPYVIYDSSLLNETARRKHLASDMVMALEHNALELYYQPIVNLESGRCEAVEALLRWRHPELGFIPPNEVIQVAEEFQLAEKLGGWVLNTACEQLHQWQHLGLVDLQMCVNISPGMYQRNLLKLVARALMEHHIPASSLVLEVTEDTTMREVKNSLQLMQDLSQQGVHLALDDFGTGYSSLSYLQKLPVSKVKIDRSFIQGIDTSIEAAELVANICRMGSMLGKKLVCEGIETQGQLDVLRSLTDIHLTDIHLYGQGYLFSRPEHAEKAYQTLLEMEERWLARRSPDKAYLR</sequence>
<name>A0A6S4TPE3_AERCA</name>
<dbReference type="InterPro" id="IPR050706">
    <property type="entry name" value="Cyclic-di-GMP_PDE-like"/>
</dbReference>
<organism evidence="4 5">
    <name type="scientific">Aeromonas caviae</name>
    <name type="common">Aeromonas punctata</name>
    <dbReference type="NCBI Taxonomy" id="648"/>
    <lineage>
        <taxon>Bacteria</taxon>
        <taxon>Pseudomonadati</taxon>
        <taxon>Pseudomonadota</taxon>
        <taxon>Gammaproteobacteria</taxon>
        <taxon>Aeromonadales</taxon>
        <taxon>Aeromonadaceae</taxon>
        <taxon>Aeromonas</taxon>
    </lineage>
</organism>
<dbReference type="PANTHER" id="PTHR33121:SF79">
    <property type="entry name" value="CYCLIC DI-GMP PHOSPHODIESTERASE PDED-RELATED"/>
    <property type="match status" value="1"/>
</dbReference>
<dbReference type="SMART" id="SM00267">
    <property type="entry name" value="GGDEF"/>
    <property type="match status" value="1"/>
</dbReference>
<dbReference type="InterPro" id="IPR035919">
    <property type="entry name" value="EAL_sf"/>
</dbReference>
<dbReference type="InterPro" id="IPR043128">
    <property type="entry name" value="Rev_trsase/Diguanyl_cyclase"/>
</dbReference>
<keyword evidence="1" id="KW-1133">Transmembrane helix</keyword>
<dbReference type="InterPro" id="IPR000160">
    <property type="entry name" value="GGDEF_dom"/>
</dbReference>
<gene>
    <name evidence="4" type="ORF">WP2W18E01_06150</name>
</gene>
<feature type="domain" description="EAL" evidence="2">
    <location>
        <begin position="373"/>
        <end position="633"/>
    </location>
</feature>
<dbReference type="Proteomes" id="UP000515756">
    <property type="component" value="Chromosome"/>
</dbReference>
<dbReference type="Gene3D" id="3.30.70.270">
    <property type="match status" value="1"/>
</dbReference>
<evidence type="ECO:0000259" key="2">
    <source>
        <dbReference type="PROSITE" id="PS50883"/>
    </source>
</evidence>
<dbReference type="NCBIfam" id="TIGR00254">
    <property type="entry name" value="GGDEF"/>
    <property type="match status" value="1"/>
</dbReference>
<dbReference type="SUPFAM" id="SSF141868">
    <property type="entry name" value="EAL domain-like"/>
    <property type="match status" value="1"/>
</dbReference>
<dbReference type="RefSeq" id="WP_182935773.1">
    <property type="nucleotide sequence ID" value="NZ_AP021927.1"/>
</dbReference>
<feature type="domain" description="GGDEF" evidence="3">
    <location>
        <begin position="232"/>
        <end position="364"/>
    </location>
</feature>
<evidence type="ECO:0000313" key="5">
    <source>
        <dbReference type="Proteomes" id="UP000515756"/>
    </source>
</evidence>
<evidence type="ECO:0000256" key="1">
    <source>
        <dbReference type="SAM" id="Phobius"/>
    </source>
</evidence>
<keyword evidence="1" id="KW-0472">Membrane</keyword>
<dbReference type="Pfam" id="PF00563">
    <property type="entry name" value="EAL"/>
    <property type="match status" value="1"/>
</dbReference>
<proteinExistence type="predicted"/>
<dbReference type="GO" id="GO:0071111">
    <property type="term" value="F:cyclic-guanylate-specific phosphodiesterase activity"/>
    <property type="evidence" value="ECO:0007669"/>
    <property type="project" value="InterPro"/>
</dbReference>
<dbReference type="PANTHER" id="PTHR33121">
    <property type="entry name" value="CYCLIC DI-GMP PHOSPHODIESTERASE PDEF"/>
    <property type="match status" value="1"/>
</dbReference>
<dbReference type="Pfam" id="PF00990">
    <property type="entry name" value="GGDEF"/>
    <property type="match status" value="1"/>
</dbReference>
<dbReference type="EMBL" id="AP021927">
    <property type="protein sequence ID" value="BBQ29033.1"/>
    <property type="molecule type" value="Genomic_DNA"/>
</dbReference>
<protein>
    <submittedName>
        <fullName evidence="4">GGDEF-domain containing protein</fullName>
    </submittedName>
</protein>
<dbReference type="InterPro" id="IPR029787">
    <property type="entry name" value="Nucleotide_cyclase"/>
</dbReference>
<evidence type="ECO:0000313" key="4">
    <source>
        <dbReference type="EMBL" id="BBQ29033.1"/>
    </source>
</evidence>
<dbReference type="PROSITE" id="PS50887">
    <property type="entry name" value="GGDEF"/>
    <property type="match status" value="1"/>
</dbReference>
<dbReference type="SMART" id="SM00052">
    <property type="entry name" value="EAL"/>
    <property type="match status" value="1"/>
</dbReference>
<dbReference type="Gene3D" id="3.20.20.450">
    <property type="entry name" value="EAL domain"/>
    <property type="match status" value="1"/>
</dbReference>
<keyword evidence="1" id="KW-0812">Transmembrane</keyword>